<name>Q6KDF4_ECOLX</name>
<protein>
    <submittedName>
        <fullName evidence="1">Uncharacterized protein</fullName>
    </submittedName>
</protein>
<dbReference type="EMBL" id="AJ586887">
    <property type="protein sequence ID" value="CAE55662.1"/>
    <property type="molecule type" value="Genomic_DNA"/>
</dbReference>
<evidence type="ECO:0000313" key="1">
    <source>
        <dbReference type="EMBL" id="CAE55662.1"/>
    </source>
</evidence>
<organism evidence="1">
    <name type="scientific">Escherichia coli</name>
    <dbReference type="NCBI Taxonomy" id="562"/>
    <lineage>
        <taxon>Bacteria</taxon>
        <taxon>Pseudomonadati</taxon>
        <taxon>Pseudomonadota</taxon>
        <taxon>Gammaproteobacteria</taxon>
        <taxon>Enterobacterales</taxon>
        <taxon>Enterobacteriaceae</taxon>
        <taxon>Escherichia</taxon>
    </lineage>
</organism>
<dbReference type="AlphaFoldDB" id="Q6KDF4"/>
<proteinExistence type="predicted"/>
<reference evidence="1" key="1">
    <citation type="journal article" date="2004" name="J. Bacteriol.">
        <title>Analysis of the genome structure of the nonpathogenic probiotic Escherichia coli strain Nissle 1917.</title>
        <authorList>
            <person name="Grozdanov L."/>
            <person name="Raasch C."/>
            <person name="Schulze J."/>
            <person name="Sonnenborn U."/>
            <person name="Gottschalk G."/>
            <person name="Hacker J."/>
            <person name="Dobrindt U."/>
        </authorList>
    </citation>
    <scope>NUCLEOTIDE SEQUENCE</scope>
    <source>
        <strain evidence="1">Nissle 1917</strain>
    </source>
</reference>
<sequence>MNGVVYISDFGEHHRCAAAHQQVRGVADSGVSGNAGERVAATAVHAHHQLGGRAGDALAWLSFSRWCAAACRISSTIDLKPTCCSSCRRTMLALSTGMLCTSSVPFCRRYGCSFSQPRPTTITSPPKFGFSAILWMVRIGTTAVGALIATPQP</sequence>
<accession>Q6KDF4</accession>